<comment type="caution">
    <text evidence="4">The sequence shown here is derived from an EMBL/GenBank/DDBJ whole genome shotgun (WGS) entry which is preliminary data.</text>
</comment>
<dbReference type="SUPFAM" id="SSF55021">
    <property type="entry name" value="ACT-like"/>
    <property type="match status" value="2"/>
</dbReference>
<dbReference type="InterPro" id="IPR045865">
    <property type="entry name" value="ACT-like_dom_sf"/>
</dbReference>
<evidence type="ECO:0000259" key="3">
    <source>
        <dbReference type="Pfam" id="PF18700"/>
    </source>
</evidence>
<feature type="compositionally biased region" description="Polar residues" evidence="1">
    <location>
        <begin position="262"/>
        <end position="276"/>
    </location>
</feature>
<evidence type="ECO:0000313" key="5">
    <source>
        <dbReference type="Proteomes" id="UP000738325"/>
    </source>
</evidence>
<reference evidence="4" key="1">
    <citation type="journal article" date="2020" name="Fungal Divers.">
        <title>Resolving the Mortierellaceae phylogeny through synthesis of multi-gene phylogenetics and phylogenomics.</title>
        <authorList>
            <person name="Vandepol N."/>
            <person name="Liber J."/>
            <person name="Desiro A."/>
            <person name="Na H."/>
            <person name="Kennedy M."/>
            <person name="Barry K."/>
            <person name="Grigoriev I.V."/>
            <person name="Miller A.N."/>
            <person name="O'Donnell K."/>
            <person name="Stajich J.E."/>
            <person name="Bonito G."/>
        </authorList>
    </citation>
    <scope>NUCLEOTIDE SEQUENCE</scope>
    <source>
        <strain evidence="4">REB-010B</strain>
    </source>
</reference>
<feature type="region of interest" description="Disordered" evidence="1">
    <location>
        <begin position="404"/>
        <end position="434"/>
    </location>
</feature>
<protein>
    <submittedName>
        <fullName evidence="4">GATS protein-like 3</fullName>
    </submittedName>
</protein>
<evidence type="ECO:0000256" key="1">
    <source>
        <dbReference type="SAM" id="MobiDB-lite"/>
    </source>
</evidence>
<dbReference type="Pfam" id="PF18700">
    <property type="entry name" value="Castor1_N"/>
    <property type="match status" value="1"/>
</dbReference>
<dbReference type="InterPro" id="IPR040778">
    <property type="entry name" value="CASTOR1_N"/>
</dbReference>
<feature type="compositionally biased region" description="Low complexity" evidence="1">
    <location>
        <begin position="161"/>
        <end position="178"/>
    </location>
</feature>
<gene>
    <name evidence="4" type="primary">GATSL3_3</name>
    <name evidence="4" type="ORF">BGZ99_009651</name>
</gene>
<name>A0A9P6UN61_9FUNG</name>
<dbReference type="InterPro" id="IPR027795">
    <property type="entry name" value="CASTOR_ACT_dom"/>
</dbReference>
<dbReference type="PANTHER" id="PTHR31131">
    <property type="entry name" value="CHROMOSOME 1, WHOLE GENOME SHOTGUN SEQUENCE"/>
    <property type="match status" value="1"/>
</dbReference>
<sequence>MIVDILPFRLKLASIGKSDIPRCTHQLMKLVLFPSGPQHFFSYTETDKEVSLILDETHIMGFPEEALNVCNVVWRALQIEPGESGLGAVEVVTQISKPLADINVSIMQISTYDADFTILPECDLIRALDCIATKFSISNSPFEEAGLQPSDLQSWEESFPINNRRSSSSNNNSTPINNNDHDNDSLSSSPATRSPTEINSLRDALLLGAATTIGYGRRRRRSSYDGYNSGETENSSSSSSHNHHQHHSNQSNGREDSGIGSEATSGPSSGLTSGNGSHVLGADTIQKGLDLDLGAMSLQESLERDPSATWTRTQQQLFKADFPYRLHITSMEHGLMDQHAIRLLESIFFDNRDDRFFSFTQTDSTLSIIMDDATMSLFPDHTLNTQAGDWRLISIGDGPLSLGPAPVSSPPGLVHDSQNDNDSSEVKSSCTGTVSDFSRPLGEDGIGMFYLSTFSENYLMVNEQDFDRAVECLEEIAKRTASTLASVAEVSSISPMSPLSMTQEDGQERRRVCDTRRRSGETKSIRSIDTMSVSASSDVEDAELSPVSTAADLSDAKDEEDALVDVAAA</sequence>
<dbReference type="Pfam" id="PF13840">
    <property type="entry name" value="ACT_7"/>
    <property type="match status" value="2"/>
</dbReference>
<proteinExistence type="predicted"/>
<dbReference type="InterPro" id="IPR051719">
    <property type="entry name" value="CASTOR_mTORC1"/>
</dbReference>
<dbReference type="EMBL" id="JAAAIP010000832">
    <property type="protein sequence ID" value="KAG0312226.1"/>
    <property type="molecule type" value="Genomic_DNA"/>
</dbReference>
<organism evidence="4 5">
    <name type="scientific">Dissophora globulifera</name>
    <dbReference type="NCBI Taxonomy" id="979702"/>
    <lineage>
        <taxon>Eukaryota</taxon>
        <taxon>Fungi</taxon>
        <taxon>Fungi incertae sedis</taxon>
        <taxon>Mucoromycota</taxon>
        <taxon>Mortierellomycotina</taxon>
        <taxon>Mortierellomycetes</taxon>
        <taxon>Mortierellales</taxon>
        <taxon>Mortierellaceae</taxon>
        <taxon>Dissophora</taxon>
    </lineage>
</organism>
<keyword evidence="5" id="KW-1185">Reference proteome</keyword>
<feature type="compositionally biased region" description="Polar residues" evidence="1">
    <location>
        <begin position="527"/>
        <end position="537"/>
    </location>
</feature>
<dbReference type="GO" id="GO:0046394">
    <property type="term" value="P:carboxylic acid biosynthetic process"/>
    <property type="evidence" value="ECO:0007669"/>
    <property type="project" value="UniProtKB-ARBA"/>
</dbReference>
<evidence type="ECO:0000259" key="2">
    <source>
        <dbReference type="Pfam" id="PF13840"/>
    </source>
</evidence>
<dbReference type="Gene3D" id="3.30.2130.10">
    <property type="entry name" value="VC0802-like"/>
    <property type="match status" value="2"/>
</dbReference>
<feature type="domain" description="CASTOR ACT" evidence="2">
    <location>
        <begin position="74"/>
        <end position="130"/>
    </location>
</feature>
<feature type="compositionally biased region" description="Basic and acidic residues" evidence="1">
    <location>
        <begin position="506"/>
        <end position="526"/>
    </location>
</feature>
<dbReference type="OrthoDB" id="58529at2759"/>
<feature type="region of interest" description="Disordered" evidence="1">
    <location>
        <begin position="220"/>
        <end position="279"/>
    </location>
</feature>
<feature type="compositionally biased region" description="Low complexity" evidence="1">
    <location>
        <begin position="224"/>
        <end position="240"/>
    </location>
</feature>
<feature type="region of interest" description="Disordered" evidence="1">
    <location>
        <begin position="161"/>
        <end position="196"/>
    </location>
</feature>
<dbReference type="Proteomes" id="UP000738325">
    <property type="component" value="Unassembled WGS sequence"/>
</dbReference>
<dbReference type="GO" id="GO:0006520">
    <property type="term" value="P:amino acid metabolic process"/>
    <property type="evidence" value="ECO:0007669"/>
    <property type="project" value="UniProtKB-ARBA"/>
</dbReference>
<accession>A0A9P6UN61</accession>
<feature type="domain" description="CASTOR ACT" evidence="2">
    <location>
        <begin position="423"/>
        <end position="475"/>
    </location>
</feature>
<feature type="region of interest" description="Disordered" evidence="1">
    <location>
        <begin position="496"/>
        <end position="569"/>
    </location>
</feature>
<feature type="domain" description="CASTOR1 N-terminal" evidence="3">
    <location>
        <begin position="9"/>
        <end position="58"/>
    </location>
</feature>
<dbReference type="AlphaFoldDB" id="A0A9P6UN61"/>
<dbReference type="PANTHER" id="PTHR31131:SF6">
    <property type="entry name" value="CASTOR ACT DOMAIN-CONTAINING PROTEIN"/>
    <property type="match status" value="1"/>
</dbReference>
<evidence type="ECO:0000313" key="4">
    <source>
        <dbReference type="EMBL" id="KAG0312226.1"/>
    </source>
</evidence>